<dbReference type="SUPFAM" id="SSF48371">
    <property type="entry name" value="ARM repeat"/>
    <property type="match status" value="1"/>
</dbReference>
<keyword evidence="2" id="KW-1185">Reference proteome</keyword>
<evidence type="ECO:0000313" key="1">
    <source>
        <dbReference type="EMBL" id="RCN44096.1"/>
    </source>
</evidence>
<gene>
    <name evidence="1" type="ORF">ANCCAN_09870</name>
</gene>
<organism evidence="1 2">
    <name type="scientific">Ancylostoma caninum</name>
    <name type="common">Dog hookworm</name>
    <dbReference type="NCBI Taxonomy" id="29170"/>
    <lineage>
        <taxon>Eukaryota</taxon>
        <taxon>Metazoa</taxon>
        <taxon>Ecdysozoa</taxon>
        <taxon>Nematoda</taxon>
        <taxon>Chromadorea</taxon>
        <taxon>Rhabditida</taxon>
        <taxon>Rhabditina</taxon>
        <taxon>Rhabditomorpha</taxon>
        <taxon>Strongyloidea</taxon>
        <taxon>Ancylostomatidae</taxon>
        <taxon>Ancylostomatinae</taxon>
        <taxon>Ancylostoma</taxon>
    </lineage>
</organism>
<reference evidence="1 2" key="1">
    <citation type="submission" date="2014-10" db="EMBL/GenBank/DDBJ databases">
        <title>Draft genome of the hookworm Ancylostoma caninum.</title>
        <authorList>
            <person name="Mitreva M."/>
        </authorList>
    </citation>
    <scope>NUCLEOTIDE SEQUENCE [LARGE SCALE GENOMIC DNA]</scope>
    <source>
        <strain evidence="1 2">Baltimore</strain>
    </source>
</reference>
<accession>A0A368GIA2</accession>
<dbReference type="Gene3D" id="1.25.10.10">
    <property type="entry name" value="Leucine-rich Repeat Variant"/>
    <property type="match status" value="1"/>
</dbReference>
<dbReference type="OrthoDB" id="543373at2759"/>
<dbReference type="EMBL" id="JOJR01000138">
    <property type="protein sequence ID" value="RCN44096.1"/>
    <property type="molecule type" value="Genomic_DNA"/>
</dbReference>
<dbReference type="AlphaFoldDB" id="A0A368GIA2"/>
<sequence length="120" mass="13581">MNFFFKFICSFKHPRVRHAACNAIGQMSSDFAPTLQKKCHEWVVPALMNAMMDSSCARVSAHAAAALINFCEDCPKQVSEQRPCFSTSLAYRFVRADLVYAMNRFDFSELDAKEAPFPLT</sequence>
<evidence type="ECO:0000313" key="2">
    <source>
        <dbReference type="Proteomes" id="UP000252519"/>
    </source>
</evidence>
<name>A0A368GIA2_ANCCA</name>
<dbReference type="InterPro" id="IPR016024">
    <property type="entry name" value="ARM-type_fold"/>
</dbReference>
<dbReference type="STRING" id="29170.A0A368GIA2"/>
<comment type="caution">
    <text evidence="1">The sequence shown here is derived from an EMBL/GenBank/DDBJ whole genome shotgun (WGS) entry which is preliminary data.</text>
</comment>
<dbReference type="Proteomes" id="UP000252519">
    <property type="component" value="Unassembled WGS sequence"/>
</dbReference>
<dbReference type="InterPro" id="IPR011989">
    <property type="entry name" value="ARM-like"/>
</dbReference>
<proteinExistence type="predicted"/>
<protein>
    <submittedName>
        <fullName evidence="1">HEAT repeat protein</fullName>
    </submittedName>
</protein>